<dbReference type="EMBL" id="CP015405">
    <property type="protein sequence ID" value="ANU78537.2"/>
    <property type="molecule type" value="Genomic_DNA"/>
</dbReference>
<evidence type="ECO:0000256" key="7">
    <source>
        <dbReference type="RuleBase" id="RU363032"/>
    </source>
</evidence>
<dbReference type="SUPFAM" id="SSF160964">
    <property type="entry name" value="MalF N-terminal region-like"/>
    <property type="match status" value="1"/>
</dbReference>
<comment type="similarity">
    <text evidence="7">Belongs to the binding-protein-dependent transport system permease family.</text>
</comment>
<evidence type="ECO:0000259" key="8">
    <source>
        <dbReference type="PROSITE" id="PS50928"/>
    </source>
</evidence>
<reference evidence="9" key="1">
    <citation type="submission" date="2017-04" db="EMBL/GenBank/DDBJ databases">
        <title>Complete Genome Sequences of Twelve Strains of a Stable Defined Moderately Diverse Mouse Microbiota 2 (sDMDMm2).</title>
        <authorList>
            <person name="Uchimura Y."/>
            <person name="Wyss M."/>
            <person name="Brugiroux S."/>
            <person name="Limenitakis J.P."/>
            <person name="Stecher B."/>
            <person name="McCoy K.D."/>
            <person name="Macpherson A.J."/>
        </authorList>
    </citation>
    <scope>NUCLEOTIDE SEQUENCE</scope>
    <source>
        <strain evidence="9">YL58</strain>
    </source>
</reference>
<protein>
    <submittedName>
        <fullName evidence="9">Sugar ABC transporter permease</fullName>
    </submittedName>
</protein>
<dbReference type="SUPFAM" id="SSF161098">
    <property type="entry name" value="MetI-like"/>
    <property type="match status" value="1"/>
</dbReference>
<feature type="transmembrane region" description="Helical" evidence="7">
    <location>
        <begin position="21"/>
        <end position="44"/>
    </location>
</feature>
<keyword evidence="5 7" id="KW-1133">Transmembrane helix</keyword>
<dbReference type="InterPro" id="IPR035906">
    <property type="entry name" value="MetI-like_sf"/>
</dbReference>
<accession>A0A1C7IFU0</accession>
<feature type="transmembrane region" description="Helical" evidence="7">
    <location>
        <begin position="213"/>
        <end position="233"/>
    </location>
</feature>
<dbReference type="OrthoDB" id="1936922at2"/>
<keyword evidence="10" id="KW-1185">Reference proteome</keyword>
<keyword evidence="6 7" id="KW-0472">Membrane</keyword>
<dbReference type="InterPro" id="IPR000515">
    <property type="entry name" value="MetI-like"/>
</dbReference>
<feature type="domain" description="ABC transmembrane type-1" evidence="8">
    <location>
        <begin position="74"/>
        <end position="286"/>
    </location>
</feature>
<keyword evidence="4 7" id="KW-0812">Transmembrane</keyword>
<dbReference type="GO" id="GO:0055085">
    <property type="term" value="P:transmembrane transport"/>
    <property type="evidence" value="ECO:0007669"/>
    <property type="project" value="InterPro"/>
</dbReference>
<dbReference type="Gene3D" id="1.10.3720.10">
    <property type="entry name" value="MetI-like"/>
    <property type="match status" value="1"/>
</dbReference>
<dbReference type="PROSITE" id="PS50928">
    <property type="entry name" value="ABC_TM1"/>
    <property type="match status" value="1"/>
</dbReference>
<sequence>MGNTKKISKLKDDSKWAWLMLAPNVIGFLLFMLIPVVATLVLSFTKYDMLTTPQFIGLQNYINMAKDPIIWEVTKNTIIYTVITVPIGMCFSLLLAVMLDREIGFRRFYRAAFFLPAITSMVVVAIVWQWIYNPDYGILNYVLSLFGIQGPKWLLNSSTSLISLAIVGIWKNAGYNMIIFLSGLQGISTSYYEASELDGANKWQQFRYITLPMLRPTTFFIFVMSIISSFQVFDQVMLMTKGGPGRSSSVLVHYLYQNAFQYFKLGYACAIAYLLFFIVMIITVFNMRMEKNMREIY</sequence>
<dbReference type="Proteomes" id="UP000092574">
    <property type="component" value="Chromosome"/>
</dbReference>
<evidence type="ECO:0000313" key="10">
    <source>
        <dbReference type="Proteomes" id="UP000092574"/>
    </source>
</evidence>
<evidence type="ECO:0000256" key="4">
    <source>
        <dbReference type="ARBA" id="ARBA00022692"/>
    </source>
</evidence>
<name>A0A1C7IFU0_9FIRM</name>
<feature type="transmembrane region" description="Helical" evidence="7">
    <location>
        <begin position="111"/>
        <end position="132"/>
    </location>
</feature>
<evidence type="ECO:0000256" key="5">
    <source>
        <dbReference type="ARBA" id="ARBA00022989"/>
    </source>
</evidence>
<dbReference type="PANTHER" id="PTHR30193">
    <property type="entry name" value="ABC TRANSPORTER PERMEASE PROTEIN"/>
    <property type="match status" value="1"/>
</dbReference>
<evidence type="ECO:0000256" key="2">
    <source>
        <dbReference type="ARBA" id="ARBA00022448"/>
    </source>
</evidence>
<evidence type="ECO:0000256" key="3">
    <source>
        <dbReference type="ARBA" id="ARBA00022475"/>
    </source>
</evidence>
<dbReference type="AlphaFoldDB" id="A0A1C7IFU0"/>
<dbReference type="CDD" id="cd06261">
    <property type="entry name" value="TM_PBP2"/>
    <property type="match status" value="1"/>
</dbReference>
<feature type="transmembrane region" description="Helical" evidence="7">
    <location>
        <begin position="265"/>
        <end position="285"/>
    </location>
</feature>
<gene>
    <name evidence="9" type="ORF">A4V09_03635</name>
</gene>
<dbReference type="PANTHER" id="PTHR30193:SF37">
    <property type="entry name" value="INNER MEMBRANE ABC TRANSPORTER PERMEASE PROTEIN YCJO"/>
    <property type="match status" value="1"/>
</dbReference>
<dbReference type="RefSeq" id="WP_084043774.1">
    <property type="nucleotide sequence ID" value="NZ_CP015405.2"/>
</dbReference>
<keyword evidence="3" id="KW-1003">Cell membrane</keyword>
<feature type="transmembrane region" description="Helical" evidence="7">
    <location>
        <begin position="152"/>
        <end position="170"/>
    </location>
</feature>
<organism evidence="9 10">
    <name type="scientific">Blautia pseudococcoides</name>
    <dbReference type="NCBI Taxonomy" id="1796616"/>
    <lineage>
        <taxon>Bacteria</taxon>
        <taxon>Bacillati</taxon>
        <taxon>Bacillota</taxon>
        <taxon>Clostridia</taxon>
        <taxon>Lachnospirales</taxon>
        <taxon>Lachnospiraceae</taxon>
        <taxon>Blautia</taxon>
    </lineage>
</organism>
<keyword evidence="2 7" id="KW-0813">Transport</keyword>
<proteinExistence type="inferred from homology"/>
<feature type="transmembrane region" description="Helical" evidence="7">
    <location>
        <begin position="78"/>
        <end position="99"/>
    </location>
</feature>
<evidence type="ECO:0000313" key="9">
    <source>
        <dbReference type="EMBL" id="ANU78537.2"/>
    </source>
</evidence>
<dbReference type="InterPro" id="IPR051393">
    <property type="entry name" value="ABC_transporter_permease"/>
</dbReference>
<dbReference type="STRING" id="1796616.A4V09_03635"/>
<dbReference type="Pfam" id="PF00528">
    <property type="entry name" value="BPD_transp_1"/>
    <property type="match status" value="1"/>
</dbReference>
<evidence type="ECO:0000256" key="1">
    <source>
        <dbReference type="ARBA" id="ARBA00004651"/>
    </source>
</evidence>
<evidence type="ECO:0000256" key="6">
    <source>
        <dbReference type="ARBA" id="ARBA00023136"/>
    </source>
</evidence>
<dbReference type="KEGG" id="byl:A4V09_03635"/>
<comment type="subcellular location">
    <subcellularLocation>
        <location evidence="1 7">Cell membrane</location>
        <topology evidence="1 7">Multi-pass membrane protein</topology>
    </subcellularLocation>
</comment>
<dbReference type="GO" id="GO:0005886">
    <property type="term" value="C:plasma membrane"/>
    <property type="evidence" value="ECO:0007669"/>
    <property type="project" value="UniProtKB-SubCell"/>
</dbReference>